<dbReference type="OrthoDB" id="9801077at2"/>
<dbReference type="Proteomes" id="UP000384372">
    <property type="component" value="Unassembled WGS sequence"/>
</dbReference>
<evidence type="ECO:0000259" key="8">
    <source>
        <dbReference type="Pfam" id="PF02836"/>
    </source>
</evidence>
<dbReference type="AlphaFoldDB" id="A0A6A7WBF1"/>
<dbReference type="SUPFAM" id="SSF49303">
    <property type="entry name" value="beta-Galactosidase/glucuronidase domain"/>
    <property type="match status" value="1"/>
</dbReference>
<keyword evidence="5" id="KW-0326">Glycosidase</keyword>
<dbReference type="RefSeq" id="WP_158463484.1">
    <property type="nucleotide sequence ID" value="NZ_VZAD01000061.1"/>
</dbReference>
<name>A0A6A7WBF1_9BACT</name>
<dbReference type="Pfam" id="PF02836">
    <property type="entry name" value="Glyco_hydro_2_C"/>
    <property type="match status" value="1"/>
</dbReference>
<dbReference type="PANTHER" id="PTHR10066:SF67">
    <property type="entry name" value="BETA-GLUCURONIDASE"/>
    <property type="match status" value="1"/>
</dbReference>
<evidence type="ECO:0000256" key="5">
    <source>
        <dbReference type="ARBA" id="ARBA00023295"/>
    </source>
</evidence>
<reference evidence="10 11" key="1">
    <citation type="submission" date="2019-09" db="EMBL/GenBank/DDBJ databases">
        <title>Distinct polysaccharide growth profiles of human intestinal Prevotella copri isolates.</title>
        <authorList>
            <person name="Fehlner-Peach H."/>
            <person name="Magnabosco C."/>
            <person name="Raghavan V."/>
            <person name="Scher J.U."/>
            <person name="Tett A."/>
            <person name="Cox L.M."/>
            <person name="Gottsegen C."/>
            <person name="Watters A."/>
            <person name="Wiltshire- Gordon J.D."/>
            <person name="Segata N."/>
            <person name="Bonneau R."/>
            <person name="Littman D.R."/>
        </authorList>
    </citation>
    <scope>NUCLEOTIDE SEQUENCE [LARGE SCALE GENOMIC DNA]</scope>
    <source>
        <strain evidence="11">iAQ1173</strain>
    </source>
</reference>
<feature type="domain" description="Glycoside hydrolase family 2 catalytic" evidence="8">
    <location>
        <begin position="290"/>
        <end position="537"/>
    </location>
</feature>
<gene>
    <name evidence="10" type="ORF">F7D20_07505</name>
</gene>
<evidence type="ECO:0000259" key="7">
    <source>
        <dbReference type="Pfam" id="PF00703"/>
    </source>
</evidence>
<keyword evidence="6" id="KW-0732">Signal</keyword>
<dbReference type="InterPro" id="IPR036156">
    <property type="entry name" value="Beta-gal/glucu_dom_sf"/>
</dbReference>
<dbReference type="InterPro" id="IPR013783">
    <property type="entry name" value="Ig-like_fold"/>
</dbReference>
<dbReference type="Pfam" id="PF00703">
    <property type="entry name" value="Glyco_hydro_2"/>
    <property type="match status" value="1"/>
</dbReference>
<dbReference type="SUPFAM" id="SSF51445">
    <property type="entry name" value="(Trans)glycosidases"/>
    <property type="match status" value="1"/>
</dbReference>
<dbReference type="SUPFAM" id="SSF49785">
    <property type="entry name" value="Galactose-binding domain-like"/>
    <property type="match status" value="1"/>
</dbReference>
<proteinExistence type="inferred from homology"/>
<dbReference type="Gene3D" id="2.60.120.260">
    <property type="entry name" value="Galactose-binding domain-like"/>
    <property type="match status" value="1"/>
</dbReference>
<dbReference type="InterPro" id="IPR006102">
    <property type="entry name" value="Ig-like_GH2"/>
</dbReference>
<feature type="domain" description="Glycosyl hydrolases family 2 sugar binding" evidence="9">
    <location>
        <begin position="35"/>
        <end position="195"/>
    </location>
</feature>
<evidence type="ECO:0000256" key="2">
    <source>
        <dbReference type="ARBA" id="ARBA00012761"/>
    </source>
</evidence>
<dbReference type="InterPro" id="IPR008979">
    <property type="entry name" value="Galactose-bd-like_sf"/>
</dbReference>
<dbReference type="GO" id="GO:0004566">
    <property type="term" value="F:beta-glucuronidase activity"/>
    <property type="evidence" value="ECO:0007669"/>
    <property type="project" value="UniProtKB-EC"/>
</dbReference>
<dbReference type="GO" id="GO:0030246">
    <property type="term" value="F:carbohydrate binding"/>
    <property type="evidence" value="ECO:0007669"/>
    <property type="project" value="TreeGrafter"/>
</dbReference>
<protein>
    <recommendedName>
        <fullName evidence="3">Beta-glucuronidase</fullName>
        <ecNumber evidence="2">3.2.1.31</ecNumber>
    </recommendedName>
</protein>
<dbReference type="PANTHER" id="PTHR10066">
    <property type="entry name" value="BETA-GLUCURONIDASE"/>
    <property type="match status" value="1"/>
</dbReference>
<dbReference type="InterPro" id="IPR006104">
    <property type="entry name" value="Glyco_hydro_2_N"/>
</dbReference>
<dbReference type="EMBL" id="VZAD01000061">
    <property type="protein sequence ID" value="MQP11804.1"/>
    <property type="molecule type" value="Genomic_DNA"/>
</dbReference>
<dbReference type="InterPro" id="IPR006101">
    <property type="entry name" value="Glyco_hydro_2"/>
</dbReference>
<dbReference type="Pfam" id="PF02837">
    <property type="entry name" value="Glyco_hydro_2_N"/>
    <property type="match status" value="1"/>
</dbReference>
<evidence type="ECO:0000256" key="6">
    <source>
        <dbReference type="SAM" id="SignalP"/>
    </source>
</evidence>
<dbReference type="EC" id="3.2.1.31" evidence="2"/>
<accession>A0A6A7WBF1</accession>
<evidence type="ECO:0000256" key="1">
    <source>
        <dbReference type="ARBA" id="ARBA00007401"/>
    </source>
</evidence>
<dbReference type="InterPro" id="IPR006103">
    <property type="entry name" value="Glyco_hydro_2_cat"/>
</dbReference>
<evidence type="ECO:0000313" key="10">
    <source>
        <dbReference type="EMBL" id="MQP11804.1"/>
    </source>
</evidence>
<keyword evidence="11" id="KW-1185">Reference proteome</keyword>
<dbReference type="InterPro" id="IPR017853">
    <property type="entry name" value="GH"/>
</dbReference>
<feature type="chain" id="PRO_5025621065" description="Beta-glucuronidase" evidence="6">
    <location>
        <begin position="21"/>
        <end position="600"/>
    </location>
</feature>
<dbReference type="GO" id="GO:0005975">
    <property type="term" value="P:carbohydrate metabolic process"/>
    <property type="evidence" value="ECO:0007669"/>
    <property type="project" value="InterPro"/>
</dbReference>
<evidence type="ECO:0000259" key="9">
    <source>
        <dbReference type="Pfam" id="PF02837"/>
    </source>
</evidence>
<comment type="caution">
    <text evidence="10">The sequence shown here is derived from an EMBL/GenBank/DDBJ whole genome shotgun (WGS) entry which is preliminary data.</text>
</comment>
<evidence type="ECO:0000313" key="11">
    <source>
        <dbReference type="Proteomes" id="UP000384372"/>
    </source>
</evidence>
<comment type="similarity">
    <text evidence="1">Belongs to the glycosyl hydrolase 2 family.</text>
</comment>
<dbReference type="Gene3D" id="3.20.20.80">
    <property type="entry name" value="Glycosidases"/>
    <property type="match status" value="1"/>
</dbReference>
<dbReference type="GO" id="GO:0019391">
    <property type="term" value="P:glucuronoside catabolic process"/>
    <property type="evidence" value="ECO:0007669"/>
    <property type="project" value="TreeGrafter"/>
</dbReference>
<feature type="signal peptide" evidence="6">
    <location>
        <begin position="1"/>
        <end position="20"/>
    </location>
</feature>
<sequence>MKKIVALLICIISLCGETFAAETYISNVYGRQYESLNGKWNAIVDLYERGEEMKLYLNQTPQGKSDFYEYAFDGGLRLNVPGDWNSQSSELKYFEGSVWYARHFHLHALDAKRRFLYFAGVSYRCNVYLNGKKIGEHEGSFTPFQIEVTDALVQGDNTLVVEVNNRRQKSAIPALSFDWWNYGGITRDVMLVTLPKQYISDYFVQLDKHRADLVHVKVFLSEGVANQDVCVEIPELKRRLLLKTDASGMATGDLKISKIQRWSPDFPKLYQVNIKTQCDEVTEMIGFRNVEVKGTKVHLNGKPVFLRSISFHEEIPQRMGRACSESDAEMLLSEARALGVNMVRLAHYQQNEYIVRKAEKMGIMLWQEIPVWQAIDFSNKETLNKAKRMLKETIRRDQNRCADCFWGIANETRPSDARNAFLTDLLQAGKEVDTTRLFVAAFDNVYFKENSQLFEMEDSFVNQLDMIGVNKYMGWYAPWPLEPAKCVWKVAVHKPLLISEFGGEALFGQHGDDTTASSWSEEYQAKLYRDNLRMFENIPNLVGVSPWVLFDFRSPFRFHPTNQDGWNRKGLVSDQGQRKKAWYVMHDYYQKKQQEYKNIK</sequence>
<evidence type="ECO:0000256" key="3">
    <source>
        <dbReference type="ARBA" id="ARBA00016205"/>
    </source>
</evidence>
<dbReference type="PRINTS" id="PR00132">
    <property type="entry name" value="GLHYDRLASE2"/>
</dbReference>
<evidence type="ECO:0000256" key="4">
    <source>
        <dbReference type="ARBA" id="ARBA00022801"/>
    </source>
</evidence>
<organism evidence="10 11">
    <name type="scientific">Segatella copri</name>
    <dbReference type="NCBI Taxonomy" id="165179"/>
    <lineage>
        <taxon>Bacteria</taxon>
        <taxon>Pseudomonadati</taxon>
        <taxon>Bacteroidota</taxon>
        <taxon>Bacteroidia</taxon>
        <taxon>Bacteroidales</taxon>
        <taxon>Prevotellaceae</taxon>
        <taxon>Segatella</taxon>
    </lineage>
</organism>
<dbReference type="Gene3D" id="2.60.40.10">
    <property type="entry name" value="Immunoglobulins"/>
    <property type="match status" value="1"/>
</dbReference>
<feature type="domain" description="Glycoside hydrolase family 2 immunoglobulin-like beta-sandwich" evidence="7">
    <location>
        <begin position="198"/>
        <end position="288"/>
    </location>
</feature>
<keyword evidence="4 10" id="KW-0378">Hydrolase</keyword>